<evidence type="ECO:0000259" key="2">
    <source>
        <dbReference type="PROSITE" id="PS51384"/>
    </source>
</evidence>
<dbReference type="InterPro" id="IPR007037">
    <property type="entry name" value="SIP_rossman_dom"/>
</dbReference>
<dbReference type="Gene3D" id="2.40.30.10">
    <property type="entry name" value="Translation factors"/>
    <property type="match status" value="1"/>
</dbReference>
<dbReference type="InterPro" id="IPR039261">
    <property type="entry name" value="FNR_nucleotide-bd"/>
</dbReference>
<protein>
    <submittedName>
        <fullName evidence="3">NADPH-dependent ferric siderophore reductase</fullName>
    </submittedName>
</protein>
<dbReference type="InterPro" id="IPR014543">
    <property type="entry name" value="UCP028291"/>
</dbReference>
<dbReference type="Pfam" id="PF04954">
    <property type="entry name" value="SIP"/>
    <property type="match status" value="1"/>
</dbReference>
<feature type="domain" description="FAD-binding FR-type" evidence="2">
    <location>
        <begin position="103"/>
        <end position="229"/>
    </location>
</feature>
<dbReference type="InterPro" id="IPR017938">
    <property type="entry name" value="Riboflavin_synthase-like_b-brl"/>
</dbReference>
<dbReference type="EMBL" id="JAUSVX010000001">
    <property type="protein sequence ID" value="MDQ0468095.1"/>
    <property type="molecule type" value="Genomic_DNA"/>
</dbReference>
<dbReference type="Gene3D" id="3.40.50.80">
    <property type="entry name" value="Nucleotide-binding domain of ferredoxin-NADP reductase (FNR) module"/>
    <property type="match status" value="1"/>
</dbReference>
<proteinExistence type="inferred from homology"/>
<gene>
    <name evidence="3" type="ORF">QO011_001090</name>
</gene>
<dbReference type="PROSITE" id="PS51384">
    <property type="entry name" value="FAD_FR"/>
    <property type="match status" value="1"/>
</dbReference>
<dbReference type="SUPFAM" id="SSF63380">
    <property type="entry name" value="Riboflavin synthase domain-like"/>
    <property type="match status" value="1"/>
</dbReference>
<keyword evidence="4" id="KW-1185">Reference proteome</keyword>
<name>A0ABU0J1G7_9HYPH</name>
<dbReference type="PANTHER" id="PTHR30157">
    <property type="entry name" value="FERRIC REDUCTASE, NADPH-DEPENDENT"/>
    <property type="match status" value="1"/>
</dbReference>
<dbReference type="Pfam" id="PF09981">
    <property type="entry name" value="DUF2218"/>
    <property type="match status" value="1"/>
</dbReference>
<sequence>MPLLTAEAVVPLPDPHAVLARLTGRVAEHAAVTPSEQGAMIEHQLGRTELVLEAGALRLRVRCADASALAFIKMVLAEHLATAAGAPPAFAWTGHDAARREIPYFREMTVRAAAAVTPHMRRVVLAGDAAHYAGDLLHVRLLIPPAGRAPVWPHAAADGRIAWPEGADALTPRVYTVRHVDAARGEIALDVVLHAASGEAATPGSAWARDVRPGDRVGLLGPGGRRLAPADWYLLAGDETALPAIARMAEALPAAARAVLRIEVADAAEEQPIVSAAALDLAFLHRDGAAAGTTGLLEQAVRAVPLPQDGRRCHVWVGCEQAQARRIRAGLAERGLDPACRSVAAYWRRGFPGIDVGD</sequence>
<organism evidence="3 4">
    <name type="scientific">Labrys wisconsinensis</name>
    <dbReference type="NCBI Taxonomy" id="425677"/>
    <lineage>
        <taxon>Bacteria</taxon>
        <taxon>Pseudomonadati</taxon>
        <taxon>Pseudomonadota</taxon>
        <taxon>Alphaproteobacteria</taxon>
        <taxon>Hyphomicrobiales</taxon>
        <taxon>Xanthobacteraceae</taxon>
        <taxon>Labrys</taxon>
    </lineage>
</organism>
<dbReference type="InterPro" id="IPR039374">
    <property type="entry name" value="SIP_fam"/>
</dbReference>
<dbReference type="Gene3D" id="3.30.310.50">
    <property type="entry name" value="Alpha-D-phosphohexomutase, C-terminal domain"/>
    <property type="match status" value="1"/>
</dbReference>
<dbReference type="RefSeq" id="WP_307268687.1">
    <property type="nucleotide sequence ID" value="NZ_JAUSVX010000001.1"/>
</dbReference>
<dbReference type="InterPro" id="IPR017927">
    <property type="entry name" value="FAD-bd_FR_type"/>
</dbReference>
<comment type="similarity">
    <text evidence="1">Belongs to the SIP oxidoreductase family.</text>
</comment>
<dbReference type="PANTHER" id="PTHR30157:SF0">
    <property type="entry name" value="NADPH-DEPENDENT FERRIC-CHELATE REDUCTASE"/>
    <property type="match status" value="1"/>
</dbReference>
<dbReference type="Pfam" id="PF08021">
    <property type="entry name" value="FAD_binding_9"/>
    <property type="match status" value="1"/>
</dbReference>
<accession>A0ABU0J1G7</accession>
<evidence type="ECO:0000313" key="4">
    <source>
        <dbReference type="Proteomes" id="UP001242480"/>
    </source>
</evidence>
<dbReference type="CDD" id="cd06193">
    <property type="entry name" value="siderophore_interacting"/>
    <property type="match status" value="1"/>
</dbReference>
<dbReference type="Proteomes" id="UP001242480">
    <property type="component" value="Unassembled WGS sequence"/>
</dbReference>
<evidence type="ECO:0000256" key="1">
    <source>
        <dbReference type="ARBA" id="ARBA00035644"/>
    </source>
</evidence>
<dbReference type="InterPro" id="IPR013113">
    <property type="entry name" value="SIP_FAD-bd"/>
</dbReference>
<comment type="caution">
    <text evidence="3">The sequence shown here is derived from an EMBL/GenBank/DDBJ whole genome shotgun (WGS) entry which is preliminary data.</text>
</comment>
<reference evidence="3 4" key="1">
    <citation type="submission" date="2023-07" db="EMBL/GenBank/DDBJ databases">
        <title>Genomic Encyclopedia of Type Strains, Phase IV (KMG-IV): sequencing the most valuable type-strain genomes for metagenomic binning, comparative biology and taxonomic classification.</title>
        <authorList>
            <person name="Goeker M."/>
        </authorList>
    </citation>
    <scope>NUCLEOTIDE SEQUENCE [LARGE SCALE GENOMIC DNA]</scope>
    <source>
        <strain evidence="3 4">DSM 19619</strain>
    </source>
</reference>
<evidence type="ECO:0000313" key="3">
    <source>
        <dbReference type="EMBL" id="MDQ0468095.1"/>
    </source>
</evidence>